<evidence type="ECO:0000256" key="10">
    <source>
        <dbReference type="SAM" id="MobiDB-lite"/>
    </source>
</evidence>
<feature type="binding site" evidence="9">
    <location>
        <position position="247"/>
    </location>
    <ligand>
        <name>substrate</name>
    </ligand>
</feature>
<evidence type="ECO:0000256" key="1">
    <source>
        <dbReference type="ARBA" id="ARBA00022679"/>
    </source>
</evidence>
<protein>
    <recommendedName>
        <fullName evidence="9">Ribokinase</fullName>
        <shortName evidence="9">RK</shortName>
        <ecNumber evidence="9">2.7.1.15</ecNumber>
    </recommendedName>
</protein>
<feature type="active site" description="Proton acceptor" evidence="9">
    <location>
        <position position="247"/>
    </location>
</feature>
<dbReference type="CDD" id="cd01174">
    <property type="entry name" value="ribokinase"/>
    <property type="match status" value="1"/>
</dbReference>
<comment type="activity regulation">
    <text evidence="9">Activated by a monovalent cation that binds near, but not in, the active site. The most likely occupant of the site in vivo is potassium. Ion binding induces a conformational change that may alter substrate affinity.</text>
</comment>
<keyword evidence="8 9" id="KW-0119">Carbohydrate metabolism</keyword>
<dbReference type="Pfam" id="PF00294">
    <property type="entry name" value="PfkB"/>
    <property type="match status" value="1"/>
</dbReference>
<feature type="domain" description="Carbohydrate kinase PfkB" evidence="11">
    <location>
        <begin position="4"/>
        <end position="289"/>
    </location>
</feature>
<comment type="cofactor">
    <cofactor evidence="9">
        <name>Mg(2+)</name>
        <dbReference type="ChEBI" id="CHEBI:18420"/>
    </cofactor>
    <text evidence="9">Requires a divalent cation, most likely magnesium in vivo, as an electrophilic catalyst to aid phosphoryl group transfer. It is the chelate of the metal and the nucleotide that is the actual substrate.</text>
</comment>
<dbReference type="Gene3D" id="3.40.1190.20">
    <property type="match status" value="1"/>
</dbReference>
<evidence type="ECO:0000256" key="8">
    <source>
        <dbReference type="ARBA" id="ARBA00023277"/>
    </source>
</evidence>
<evidence type="ECO:0000256" key="7">
    <source>
        <dbReference type="ARBA" id="ARBA00022958"/>
    </source>
</evidence>
<comment type="subcellular location">
    <subcellularLocation>
        <location evidence="9">Cytoplasm</location>
    </subcellularLocation>
</comment>
<feature type="binding site" evidence="9">
    <location>
        <position position="282"/>
    </location>
    <ligand>
        <name>K(+)</name>
        <dbReference type="ChEBI" id="CHEBI:29103"/>
    </ligand>
</feature>
<keyword evidence="6 9" id="KW-0460">Magnesium</keyword>
<keyword evidence="9" id="KW-0963">Cytoplasm</keyword>
<keyword evidence="4 9" id="KW-0418">Kinase</keyword>
<feature type="binding site" evidence="9">
    <location>
        <position position="277"/>
    </location>
    <ligand>
        <name>K(+)</name>
        <dbReference type="ChEBI" id="CHEBI:29103"/>
    </ligand>
</feature>
<comment type="caution">
    <text evidence="12">The sequence shown here is derived from an EMBL/GenBank/DDBJ whole genome shotgun (WGS) entry which is preliminary data.</text>
</comment>
<dbReference type="InterPro" id="IPR011611">
    <property type="entry name" value="PfkB_dom"/>
</dbReference>
<dbReference type="GO" id="GO:0004747">
    <property type="term" value="F:ribokinase activity"/>
    <property type="evidence" value="ECO:0007669"/>
    <property type="project" value="UniProtKB-EC"/>
</dbReference>
<feature type="binding site" evidence="9">
    <location>
        <begin position="246"/>
        <end position="247"/>
    </location>
    <ligand>
        <name>ATP</name>
        <dbReference type="ChEBI" id="CHEBI:30616"/>
    </ligand>
</feature>
<keyword evidence="2 9" id="KW-0479">Metal-binding</keyword>
<keyword evidence="1 9" id="KW-0808">Transferase</keyword>
<comment type="catalytic activity">
    <reaction evidence="9">
        <text>D-ribose + ATP = D-ribose 5-phosphate + ADP + H(+)</text>
        <dbReference type="Rhea" id="RHEA:13697"/>
        <dbReference type="ChEBI" id="CHEBI:15378"/>
        <dbReference type="ChEBI" id="CHEBI:30616"/>
        <dbReference type="ChEBI" id="CHEBI:47013"/>
        <dbReference type="ChEBI" id="CHEBI:78346"/>
        <dbReference type="ChEBI" id="CHEBI:456216"/>
        <dbReference type="EC" id="2.7.1.15"/>
    </reaction>
</comment>
<evidence type="ECO:0000256" key="9">
    <source>
        <dbReference type="HAMAP-Rule" id="MF_01987"/>
    </source>
</evidence>
<dbReference type="SUPFAM" id="SSF53613">
    <property type="entry name" value="Ribokinase-like"/>
    <property type="match status" value="1"/>
</dbReference>
<feature type="binding site" evidence="9">
    <location>
        <begin position="214"/>
        <end position="219"/>
    </location>
    <ligand>
        <name>ATP</name>
        <dbReference type="ChEBI" id="CHEBI:30616"/>
    </ligand>
</feature>
<feature type="binding site" evidence="9">
    <location>
        <position position="183"/>
    </location>
    <ligand>
        <name>ATP</name>
        <dbReference type="ChEBI" id="CHEBI:30616"/>
    </ligand>
</feature>
<comment type="similarity">
    <text evidence="9">Belongs to the carbohydrate kinase PfkB family. Ribokinase subfamily.</text>
</comment>
<feature type="binding site" evidence="9">
    <location>
        <position position="140"/>
    </location>
    <ligand>
        <name>substrate</name>
    </ligand>
</feature>
<evidence type="ECO:0000313" key="12">
    <source>
        <dbReference type="EMBL" id="MFD1718411.1"/>
    </source>
</evidence>
<dbReference type="EC" id="2.7.1.15" evidence="9"/>
<dbReference type="InterPro" id="IPR002139">
    <property type="entry name" value="Ribo/fructo_kinase"/>
</dbReference>
<proteinExistence type="inferred from homology"/>
<comment type="pathway">
    <text evidence="9">Carbohydrate metabolism; D-ribose degradation; D-ribose 5-phosphate from beta-D-ribopyranose: step 2/2.</text>
</comment>
<feature type="binding site" evidence="9">
    <location>
        <begin position="40"/>
        <end position="44"/>
    </location>
    <ligand>
        <name>substrate</name>
    </ligand>
</feature>
<feature type="region of interest" description="Disordered" evidence="10">
    <location>
        <begin position="281"/>
        <end position="316"/>
    </location>
</feature>
<name>A0ABW4L4N2_9MICO</name>
<feature type="binding site" evidence="9">
    <location>
        <begin position="12"/>
        <end position="14"/>
    </location>
    <ligand>
        <name>substrate</name>
    </ligand>
</feature>
<evidence type="ECO:0000259" key="11">
    <source>
        <dbReference type="Pfam" id="PF00294"/>
    </source>
</evidence>
<dbReference type="InterPro" id="IPR029056">
    <property type="entry name" value="Ribokinase-like"/>
</dbReference>
<evidence type="ECO:0000256" key="2">
    <source>
        <dbReference type="ARBA" id="ARBA00022723"/>
    </source>
</evidence>
<feature type="binding site" evidence="9">
    <location>
        <position position="280"/>
    </location>
    <ligand>
        <name>K(+)</name>
        <dbReference type="ChEBI" id="CHEBI:29103"/>
    </ligand>
</feature>
<keyword evidence="5 9" id="KW-0067">ATP-binding</keyword>
<feature type="binding site" evidence="9">
    <location>
        <position position="241"/>
    </location>
    <ligand>
        <name>K(+)</name>
        <dbReference type="ChEBI" id="CHEBI:29103"/>
    </ligand>
</feature>
<comment type="function">
    <text evidence="9">Catalyzes the phosphorylation of ribose at O-5 in a reaction requiring ATP and magnesium. The resulting D-ribose-5-phosphate can then be used either for sythesis of nucleotides, histidine, and tryptophan, or as a component of the pentose phosphate pathway.</text>
</comment>
<feature type="binding site" evidence="9">
    <location>
        <position position="243"/>
    </location>
    <ligand>
        <name>K(+)</name>
        <dbReference type="ChEBI" id="CHEBI:29103"/>
    </ligand>
</feature>
<sequence length="316" mass="31818">MAGSVVVVGSANVDLVVDVPRHPRGGETILGENLRRTPGGKGANQAVAAARGGGADVTFVGAVGRDDDDGELLLASLRQAGVRTDPVSLSELATGTALIAVTADGENTIIVAPGANSEVTIEDGTAGRLGEADVILAQLEIPLETVSSAARARREGATFVLNAAPSRPLPADVLEEVDVLVVNEPEAREVAGREGSPDELAAALNELVPAVVVTLGADGAVVARRRADRTHVPAPKVRAVDTTGAGDAFCGVLAAALAAGTDLADAVHRACLAGALTATRSGAQTAVPSAEELDGYHRAHPNEVAESVEKPTDSAT</sequence>
<evidence type="ECO:0000313" key="13">
    <source>
        <dbReference type="Proteomes" id="UP001597277"/>
    </source>
</evidence>
<dbReference type="RefSeq" id="WP_388006644.1">
    <property type="nucleotide sequence ID" value="NZ_JBHUEE010000005.1"/>
</dbReference>
<dbReference type="PANTHER" id="PTHR10584">
    <property type="entry name" value="SUGAR KINASE"/>
    <property type="match status" value="1"/>
</dbReference>
<evidence type="ECO:0000256" key="5">
    <source>
        <dbReference type="ARBA" id="ARBA00022840"/>
    </source>
</evidence>
<keyword evidence="3 9" id="KW-0547">Nucleotide-binding</keyword>
<dbReference type="InterPro" id="IPR011877">
    <property type="entry name" value="Ribokinase"/>
</dbReference>
<keyword evidence="13" id="KW-1185">Reference proteome</keyword>
<dbReference type="EMBL" id="JBHUEE010000005">
    <property type="protein sequence ID" value="MFD1718411.1"/>
    <property type="molecule type" value="Genomic_DNA"/>
</dbReference>
<evidence type="ECO:0000256" key="4">
    <source>
        <dbReference type="ARBA" id="ARBA00022777"/>
    </source>
</evidence>
<dbReference type="PANTHER" id="PTHR10584:SF166">
    <property type="entry name" value="RIBOKINASE"/>
    <property type="match status" value="1"/>
</dbReference>
<comment type="caution">
    <text evidence="9">Lacks conserved residue(s) required for the propagation of feature annotation.</text>
</comment>
<keyword evidence="7 9" id="KW-0630">Potassium</keyword>
<organism evidence="12 13">
    <name type="scientific">Georgenia deserti</name>
    <dbReference type="NCBI Taxonomy" id="2093781"/>
    <lineage>
        <taxon>Bacteria</taxon>
        <taxon>Bacillati</taxon>
        <taxon>Actinomycetota</taxon>
        <taxon>Actinomycetes</taxon>
        <taxon>Micrococcales</taxon>
        <taxon>Bogoriellaceae</taxon>
        <taxon>Georgenia</taxon>
    </lineage>
</organism>
<dbReference type="HAMAP" id="MF_01987">
    <property type="entry name" value="Ribokinase"/>
    <property type="match status" value="1"/>
</dbReference>
<dbReference type="Proteomes" id="UP001597277">
    <property type="component" value="Unassembled WGS sequence"/>
</dbReference>
<feature type="compositionally biased region" description="Basic and acidic residues" evidence="10">
    <location>
        <begin position="294"/>
        <end position="316"/>
    </location>
</feature>
<evidence type="ECO:0000256" key="3">
    <source>
        <dbReference type="ARBA" id="ARBA00022741"/>
    </source>
</evidence>
<dbReference type="PRINTS" id="PR00990">
    <property type="entry name" value="RIBOKINASE"/>
</dbReference>
<comment type="subunit">
    <text evidence="9">Homodimer.</text>
</comment>
<gene>
    <name evidence="9" type="primary">rbsK</name>
    <name evidence="12" type="ORF">ACFSE6_11230</name>
</gene>
<reference evidence="13" key="1">
    <citation type="journal article" date="2019" name="Int. J. Syst. Evol. Microbiol.">
        <title>The Global Catalogue of Microorganisms (GCM) 10K type strain sequencing project: providing services to taxonomists for standard genome sequencing and annotation.</title>
        <authorList>
            <consortium name="The Broad Institute Genomics Platform"/>
            <consortium name="The Broad Institute Genome Sequencing Center for Infectious Disease"/>
            <person name="Wu L."/>
            <person name="Ma J."/>
        </authorList>
    </citation>
    <scope>NUCLEOTIDE SEQUENCE [LARGE SCALE GENOMIC DNA]</scope>
    <source>
        <strain evidence="13">JCM 17130</strain>
    </source>
</reference>
<accession>A0ABW4L4N2</accession>
<evidence type="ECO:0000256" key="6">
    <source>
        <dbReference type="ARBA" id="ARBA00022842"/>
    </source>
</evidence>